<reference evidence="2" key="1">
    <citation type="journal article" date="2014" name="Front. Microbiol.">
        <title>High frequency of phylogenetically diverse reductive dehalogenase-homologous genes in deep subseafloor sedimentary metagenomes.</title>
        <authorList>
            <person name="Kawai M."/>
            <person name="Futagami T."/>
            <person name="Toyoda A."/>
            <person name="Takaki Y."/>
            <person name="Nishi S."/>
            <person name="Hori S."/>
            <person name="Arai W."/>
            <person name="Tsubouchi T."/>
            <person name="Morono Y."/>
            <person name="Uchiyama I."/>
            <person name="Ito T."/>
            <person name="Fujiyama A."/>
            <person name="Inagaki F."/>
            <person name="Takami H."/>
        </authorList>
    </citation>
    <scope>NUCLEOTIDE SEQUENCE</scope>
    <source>
        <strain evidence="2">Expedition CK06-06</strain>
    </source>
</reference>
<evidence type="ECO:0000313" key="2">
    <source>
        <dbReference type="EMBL" id="GAI93071.1"/>
    </source>
</evidence>
<name>X1TNY0_9ZZZZ</name>
<protein>
    <recommendedName>
        <fullName evidence="1">Calcineurin-like phosphoesterase domain-containing protein</fullName>
    </recommendedName>
</protein>
<dbReference type="EMBL" id="BARW01020562">
    <property type="protein sequence ID" value="GAI93071.1"/>
    <property type="molecule type" value="Genomic_DNA"/>
</dbReference>
<dbReference type="InterPro" id="IPR050126">
    <property type="entry name" value="Ap4A_hydrolase"/>
</dbReference>
<accession>X1TNY0</accession>
<proteinExistence type="predicted"/>
<dbReference type="GO" id="GO:0016791">
    <property type="term" value="F:phosphatase activity"/>
    <property type="evidence" value="ECO:0007669"/>
    <property type="project" value="TreeGrafter"/>
</dbReference>
<comment type="caution">
    <text evidence="2">The sequence shown here is derived from an EMBL/GenBank/DDBJ whole genome shotgun (WGS) entry which is preliminary data.</text>
</comment>
<gene>
    <name evidence="2" type="ORF">S12H4_34716</name>
</gene>
<dbReference type="Pfam" id="PF12850">
    <property type="entry name" value="Metallophos_2"/>
    <property type="match status" value="1"/>
</dbReference>
<organism evidence="2">
    <name type="scientific">marine sediment metagenome</name>
    <dbReference type="NCBI Taxonomy" id="412755"/>
    <lineage>
        <taxon>unclassified sequences</taxon>
        <taxon>metagenomes</taxon>
        <taxon>ecological metagenomes</taxon>
    </lineage>
</organism>
<dbReference type="PANTHER" id="PTHR42850:SF2">
    <property type="entry name" value="BLL5683 PROTEIN"/>
    <property type="match status" value="1"/>
</dbReference>
<dbReference type="InterPro" id="IPR029052">
    <property type="entry name" value="Metallo-depent_PP-like"/>
</dbReference>
<dbReference type="SUPFAM" id="SSF56300">
    <property type="entry name" value="Metallo-dependent phosphatases"/>
    <property type="match status" value="1"/>
</dbReference>
<dbReference type="Gene3D" id="3.60.21.10">
    <property type="match status" value="1"/>
</dbReference>
<feature type="non-terminal residue" evidence="2">
    <location>
        <position position="120"/>
    </location>
</feature>
<dbReference type="GO" id="GO:0005737">
    <property type="term" value="C:cytoplasm"/>
    <property type="evidence" value="ECO:0007669"/>
    <property type="project" value="TreeGrafter"/>
</dbReference>
<evidence type="ECO:0000259" key="1">
    <source>
        <dbReference type="Pfam" id="PF12850"/>
    </source>
</evidence>
<dbReference type="InterPro" id="IPR024654">
    <property type="entry name" value="Calcineurin-like_PHP_lpxH"/>
</dbReference>
<feature type="domain" description="Calcineurin-like phosphoesterase" evidence="1">
    <location>
        <begin position="4"/>
        <end position="116"/>
    </location>
</feature>
<dbReference type="CDD" id="cd00838">
    <property type="entry name" value="MPP_superfamily"/>
    <property type="match status" value="1"/>
</dbReference>
<dbReference type="PANTHER" id="PTHR42850">
    <property type="entry name" value="METALLOPHOSPHOESTERASE"/>
    <property type="match status" value="1"/>
</dbReference>
<sequence length="120" mass="13595">MRSKLAVISDIHGNRWALEAVLKDIRQRNIDSVVNLGDSLYGPLDPGGTAKILIDLKIKSVLGNQDRIILENSTESDRSLTLSYVQENLNTDHLHWLKSLKSTMIFKDEFFLCHGTPFKD</sequence>
<dbReference type="AlphaFoldDB" id="X1TNY0"/>